<dbReference type="EC" id="3.5.1.1" evidence="9"/>
<feature type="binding site" evidence="4">
    <location>
        <position position="76"/>
    </location>
    <ligand>
        <name>substrate</name>
    </ligand>
</feature>
<dbReference type="InterPro" id="IPR020827">
    <property type="entry name" value="Asparaginase/glutaminase_AS1"/>
</dbReference>
<keyword evidence="2 9" id="KW-0378">Hydrolase</keyword>
<evidence type="ECO:0000313" key="10">
    <source>
        <dbReference type="Proteomes" id="UP000518288"/>
    </source>
</evidence>
<dbReference type="SFLD" id="SFLDS00057">
    <property type="entry name" value="Glutaminase/Asparaginase"/>
    <property type="match status" value="1"/>
</dbReference>
<dbReference type="PROSITE" id="PS00917">
    <property type="entry name" value="ASN_GLN_ASE_2"/>
    <property type="match status" value="1"/>
</dbReference>
<dbReference type="InterPro" id="IPR027475">
    <property type="entry name" value="Asparaginase/glutaminase_AS2"/>
</dbReference>
<evidence type="ECO:0000256" key="1">
    <source>
        <dbReference type="ARBA" id="ARBA00010518"/>
    </source>
</evidence>
<dbReference type="EMBL" id="JACCFH010000001">
    <property type="protein sequence ID" value="NYG34507.1"/>
    <property type="molecule type" value="Genomic_DNA"/>
</dbReference>
<dbReference type="InterPro" id="IPR037152">
    <property type="entry name" value="L-asparaginase_N_sf"/>
</dbReference>
<dbReference type="Pfam" id="PF17763">
    <property type="entry name" value="Asparaginase_C"/>
    <property type="match status" value="1"/>
</dbReference>
<evidence type="ECO:0000313" key="9">
    <source>
        <dbReference type="EMBL" id="NYG34507.1"/>
    </source>
</evidence>
<feature type="active site" description="O-isoaspartyl threonine intermediate" evidence="3">
    <location>
        <position position="25"/>
    </location>
</feature>
<dbReference type="GO" id="GO:0006528">
    <property type="term" value="P:asparagine metabolic process"/>
    <property type="evidence" value="ECO:0007669"/>
    <property type="project" value="InterPro"/>
</dbReference>
<dbReference type="InterPro" id="IPR027474">
    <property type="entry name" value="L-asparaginase_N"/>
</dbReference>
<protein>
    <submittedName>
        <fullName evidence="9">L-asparaginase</fullName>
        <ecNumber evidence="9">3.5.1.1</ecNumber>
    </submittedName>
</protein>
<evidence type="ECO:0000256" key="2">
    <source>
        <dbReference type="ARBA" id="ARBA00022801"/>
    </source>
</evidence>
<keyword evidence="10" id="KW-1185">Reference proteome</keyword>
<dbReference type="SUPFAM" id="SSF53774">
    <property type="entry name" value="Glutaminase/Asparaginase"/>
    <property type="match status" value="1"/>
</dbReference>
<feature type="domain" description="Asparaginase/glutaminase C-terminal" evidence="8">
    <location>
        <begin position="230"/>
        <end position="315"/>
    </location>
</feature>
<feature type="active site" evidence="5">
    <location>
        <position position="25"/>
    </location>
</feature>
<reference evidence="9 10" key="1">
    <citation type="submission" date="2020-07" db="EMBL/GenBank/DDBJ databases">
        <title>Genomic Encyclopedia of Archaeal and Bacterial Type Strains, Phase II (KMG-II): from individual species to whole genera.</title>
        <authorList>
            <person name="Goeker M."/>
        </authorList>
    </citation>
    <scope>NUCLEOTIDE SEQUENCE [LARGE SCALE GENOMIC DNA]</scope>
    <source>
        <strain evidence="9 10">DSM 21226</strain>
    </source>
</reference>
<organism evidence="9 10">
    <name type="scientific">Sphaerotilus montanus</name>
    <dbReference type="NCBI Taxonomy" id="522889"/>
    <lineage>
        <taxon>Bacteria</taxon>
        <taxon>Pseudomonadati</taxon>
        <taxon>Pseudomonadota</taxon>
        <taxon>Betaproteobacteria</taxon>
        <taxon>Burkholderiales</taxon>
        <taxon>Sphaerotilaceae</taxon>
        <taxon>Sphaerotilus</taxon>
    </lineage>
</organism>
<dbReference type="PANTHER" id="PTHR11707">
    <property type="entry name" value="L-ASPARAGINASE"/>
    <property type="match status" value="1"/>
</dbReference>
<dbReference type="Gene3D" id="3.40.50.40">
    <property type="match status" value="1"/>
</dbReference>
<dbReference type="PIRSF" id="PIRSF500176">
    <property type="entry name" value="L_ASNase"/>
    <property type="match status" value="1"/>
</dbReference>
<dbReference type="InterPro" id="IPR006034">
    <property type="entry name" value="Asparaginase/glutaminase-like"/>
</dbReference>
<dbReference type="CDD" id="cd08964">
    <property type="entry name" value="L-asparaginase_II"/>
    <property type="match status" value="1"/>
</dbReference>
<dbReference type="RefSeq" id="WP_179635137.1">
    <property type="nucleotide sequence ID" value="NZ_CAXYYM010000058.1"/>
</dbReference>
<feature type="binding site" evidence="4">
    <location>
        <begin position="109"/>
        <end position="110"/>
    </location>
    <ligand>
        <name>substrate</name>
    </ligand>
</feature>
<name>A0A7Y9QZQ6_9BURK</name>
<accession>A0A7Y9QZQ6</accession>
<feature type="active site" evidence="6">
    <location>
        <position position="109"/>
    </location>
</feature>
<dbReference type="Proteomes" id="UP000518288">
    <property type="component" value="Unassembled WGS sequence"/>
</dbReference>
<proteinExistence type="inferred from homology"/>
<dbReference type="InterPro" id="IPR004550">
    <property type="entry name" value="AsnASE_II"/>
</dbReference>
<dbReference type="PROSITE" id="PS51732">
    <property type="entry name" value="ASN_GLN_ASE_3"/>
    <property type="match status" value="1"/>
</dbReference>
<dbReference type="PANTHER" id="PTHR11707:SF28">
    <property type="entry name" value="60 KDA LYSOPHOSPHOLIPASE"/>
    <property type="match status" value="1"/>
</dbReference>
<evidence type="ECO:0000256" key="4">
    <source>
        <dbReference type="PIRSR" id="PIRSR001220-2"/>
    </source>
</evidence>
<sequence length="326" mass="34033">MTSTDSNSSFHALPRRIVVLGTGGTIAGQAASADDNVGYTAGQVAVAQLLGAVPALRRRSEEGWSIESEQVAQIDSKDMSHAVWRRLAERVQVHLDRPEVDGIVVTHGTDTLEETAYLLQRVLAPAKPVVLTAAMRPASASQPDGPQNLADAVTVAGLDGARGVVAVLAGKVWLGGEVRKVHPYRPDAFDAGDAGPLGHVEEGRLRVLRDWPTGTPLGLQVLAADIWPEVQIVVSHAGADGRVVDLLMEAGVQGLVVAATGNGTVHQELQTALLRAQSAGVAVVRALRGGSGCIVPTGHDLVPDAGALTAVQARVEILLRLLSRRA</sequence>
<dbReference type="GO" id="GO:0004067">
    <property type="term" value="F:asparaginase activity"/>
    <property type="evidence" value="ECO:0007669"/>
    <property type="project" value="UniProtKB-UniRule"/>
</dbReference>
<evidence type="ECO:0000259" key="7">
    <source>
        <dbReference type="Pfam" id="PF00710"/>
    </source>
</evidence>
<dbReference type="PRINTS" id="PR00139">
    <property type="entry name" value="ASNGLNASE"/>
</dbReference>
<dbReference type="Pfam" id="PF00710">
    <property type="entry name" value="Asparaginase"/>
    <property type="match status" value="1"/>
</dbReference>
<evidence type="ECO:0000256" key="3">
    <source>
        <dbReference type="PIRSR" id="PIRSR001220-1"/>
    </source>
</evidence>
<evidence type="ECO:0000259" key="8">
    <source>
        <dbReference type="Pfam" id="PF17763"/>
    </source>
</evidence>
<dbReference type="Gene3D" id="3.40.50.1170">
    <property type="entry name" value="L-asparaginase, N-terminal domain"/>
    <property type="match status" value="1"/>
</dbReference>
<dbReference type="SMART" id="SM00870">
    <property type="entry name" value="Asparaginase"/>
    <property type="match status" value="1"/>
</dbReference>
<feature type="domain" description="L-asparaginase N-terminal" evidence="7">
    <location>
        <begin position="16"/>
        <end position="210"/>
    </location>
</feature>
<dbReference type="PIRSF" id="PIRSF001220">
    <property type="entry name" value="L-ASNase_gatD"/>
    <property type="match status" value="1"/>
</dbReference>
<dbReference type="InterPro" id="IPR036152">
    <property type="entry name" value="Asp/glu_Ase-like_sf"/>
</dbReference>
<comment type="similarity">
    <text evidence="1">Belongs to the asparaginase 1 family.</text>
</comment>
<dbReference type="PROSITE" id="PS00144">
    <property type="entry name" value="ASN_GLN_ASE_1"/>
    <property type="match status" value="1"/>
</dbReference>
<comment type="caution">
    <text evidence="9">The sequence shown here is derived from an EMBL/GenBank/DDBJ whole genome shotgun (WGS) entry which is preliminary data.</text>
</comment>
<dbReference type="FunFam" id="3.40.50.1170:FF:000001">
    <property type="entry name" value="L-asparaginase 2"/>
    <property type="match status" value="1"/>
</dbReference>
<dbReference type="AlphaFoldDB" id="A0A7Y9QZQ6"/>
<evidence type="ECO:0000256" key="6">
    <source>
        <dbReference type="PROSITE-ProRule" id="PRU10100"/>
    </source>
</evidence>
<dbReference type="InterPro" id="IPR040919">
    <property type="entry name" value="Asparaginase_C"/>
</dbReference>
<gene>
    <name evidence="9" type="ORF">BDD16_003493</name>
</gene>
<dbReference type="InterPro" id="IPR027473">
    <property type="entry name" value="L-asparaginase_C"/>
</dbReference>
<evidence type="ECO:0000256" key="5">
    <source>
        <dbReference type="PROSITE-ProRule" id="PRU10099"/>
    </source>
</evidence>